<protein>
    <recommendedName>
        <fullName evidence="2">Lipocalin-like domain-containing protein</fullName>
    </recommendedName>
</protein>
<accession>A0A428K9T2</accession>
<feature type="signal peptide" evidence="1">
    <location>
        <begin position="1"/>
        <end position="20"/>
    </location>
</feature>
<dbReference type="PROSITE" id="PS51257">
    <property type="entry name" value="PROKAR_LIPOPROTEIN"/>
    <property type="match status" value="1"/>
</dbReference>
<name>A0A428K9T2_9BACT</name>
<keyword evidence="1" id="KW-0732">Signal</keyword>
<feature type="chain" id="PRO_5019333009" description="Lipocalin-like domain-containing protein" evidence="1">
    <location>
        <begin position="21"/>
        <end position="141"/>
    </location>
</feature>
<evidence type="ECO:0000256" key="1">
    <source>
        <dbReference type="SAM" id="SignalP"/>
    </source>
</evidence>
<reference evidence="3 4" key="1">
    <citation type="submission" date="2018-12" db="EMBL/GenBank/DDBJ databases">
        <authorList>
            <person name="Feng G."/>
            <person name="Zhu H."/>
        </authorList>
    </citation>
    <scope>NUCLEOTIDE SEQUENCE [LARGE SCALE GENOMIC DNA]</scope>
    <source>
        <strain evidence="3 4">KCTC 12533</strain>
    </source>
</reference>
<dbReference type="RefSeq" id="WP_125424427.1">
    <property type="nucleotide sequence ID" value="NZ_RWIT01000024.1"/>
</dbReference>
<keyword evidence="4" id="KW-1185">Reference proteome</keyword>
<sequence length="141" mass="15597">MNRFSFVVLGLLAVSGISSSCSKDDVKPAATTSVVTAQMAQKWRLDDVYLNNQPAGSGSAIKDRYTIQFKADGTYVQTLMADGTTFNGTWKLDESKMLLNLVDHKGTAQDYNVGKVSNQELRYAWVNKSGETEERRFTSVL</sequence>
<evidence type="ECO:0000313" key="3">
    <source>
        <dbReference type="EMBL" id="RSK43197.1"/>
    </source>
</evidence>
<gene>
    <name evidence="3" type="ORF">EI291_21910</name>
</gene>
<dbReference type="Pfam" id="PF13648">
    <property type="entry name" value="Lipocalin_4"/>
    <property type="match status" value="1"/>
</dbReference>
<evidence type="ECO:0000313" key="4">
    <source>
        <dbReference type="Proteomes" id="UP000273500"/>
    </source>
</evidence>
<comment type="caution">
    <text evidence="3">The sequence shown here is derived from an EMBL/GenBank/DDBJ whole genome shotgun (WGS) entry which is preliminary data.</text>
</comment>
<evidence type="ECO:0000259" key="2">
    <source>
        <dbReference type="Pfam" id="PF13648"/>
    </source>
</evidence>
<feature type="domain" description="Lipocalin-like" evidence="2">
    <location>
        <begin position="42"/>
        <end position="122"/>
    </location>
</feature>
<dbReference type="InterPro" id="IPR024311">
    <property type="entry name" value="Lipocalin-like"/>
</dbReference>
<dbReference type="AlphaFoldDB" id="A0A428K9T2"/>
<organism evidence="3 4">
    <name type="scientific">Hymenobacter rigui</name>
    <dbReference type="NCBI Taxonomy" id="334424"/>
    <lineage>
        <taxon>Bacteria</taxon>
        <taxon>Pseudomonadati</taxon>
        <taxon>Bacteroidota</taxon>
        <taxon>Cytophagia</taxon>
        <taxon>Cytophagales</taxon>
        <taxon>Hymenobacteraceae</taxon>
        <taxon>Hymenobacter</taxon>
    </lineage>
</organism>
<dbReference type="OrthoDB" id="885549at2"/>
<proteinExistence type="predicted"/>
<dbReference type="Proteomes" id="UP000273500">
    <property type="component" value="Unassembled WGS sequence"/>
</dbReference>
<dbReference type="EMBL" id="RWIT01000024">
    <property type="protein sequence ID" value="RSK43197.1"/>
    <property type="molecule type" value="Genomic_DNA"/>
</dbReference>